<comment type="subcellular location">
    <subcellularLocation>
        <location evidence="1">Cell membrane</location>
        <topology evidence="1">Single-pass type I membrane protein</topology>
    </subcellularLocation>
</comment>
<evidence type="ECO:0000256" key="8">
    <source>
        <dbReference type="ARBA" id="ARBA00022989"/>
    </source>
</evidence>
<keyword evidence="10 13" id="KW-0675">Receptor</keyword>
<dbReference type="Pfam" id="PF13855">
    <property type="entry name" value="LRR_8"/>
    <property type="match status" value="3"/>
</dbReference>
<dbReference type="EMBL" id="JARAOO010000007">
    <property type="protein sequence ID" value="KAJ7961200.1"/>
    <property type="molecule type" value="Genomic_DNA"/>
</dbReference>
<keyword evidence="14" id="KW-1185">Reference proteome</keyword>
<keyword evidence="5" id="KW-0812">Transmembrane</keyword>
<evidence type="ECO:0000256" key="7">
    <source>
        <dbReference type="ARBA" id="ARBA00022737"/>
    </source>
</evidence>
<keyword evidence="4" id="KW-0433">Leucine-rich repeat</keyword>
<evidence type="ECO:0000313" key="13">
    <source>
        <dbReference type="EMBL" id="KAJ7961200.1"/>
    </source>
</evidence>
<dbReference type="FunFam" id="3.80.10.10:FF:000095">
    <property type="entry name" value="LRR receptor-like serine/threonine-protein kinase GSO1"/>
    <property type="match status" value="1"/>
</dbReference>
<dbReference type="SUPFAM" id="SSF52047">
    <property type="entry name" value="RNI-like"/>
    <property type="match status" value="2"/>
</dbReference>
<sequence length="1519" mass="168175">MGQIPIEISQLTRLVILDISTLSYLPASQLKLENPNLPMLVQNLTRITVLYLDGLNISAQGNEWCSAVSSMPNLQVQSLSVLNISNNQYLHGSFLDFPKNGSLHTLVLTQANFSGGLPDSTSNLRQLSRLELSKGQFKGSLPNSMSNLTERVYLDLSFNNFTGQIPWFDMSKTLTHIDLSHNKLTGAIPSDNFEGLLNLIYIDLRYNSFKGSIPSSLFALPLLQKIHLFHNQLEFSNASYFAVDTLDLSSNKLEGPIPGSILEPRSLGPLQNINAELKVLDLPSNQLQGPIPMFSPQITYLDYSTNNFSSVLPHDIGNYLTFTVFFSISSNNFHGRIPESICNATNACSLQTLDLYGYQLGGPLPLSLVNCMALDVLDLRKNQIMDTFPCLLKKISTLRVLVLRTNKFHRPIECPLVNGTRQILQIVDIAFNNFTGKIPGKFLTTWDALAPDEDETQSELNHLQFEVLRYTGVYYQDAVMVTRKGPIPEELMNFKALYVLNLSSNSLSGHIPLSLGNLQQLESLDLSRNNFRGEIPKELASLNFLSFLDLSFNHLGGKIPTSTQLQSFSAVSLGGNKGLCGPPLTENCTSDWSSSPAYEKPHSSSGSSIDWNFISAEMGFAIGLGSFLTSSYCLDDQQSLLLQLKKNLTFTPAKSKKMVQWNQIANCCQWNGVTCKEGSVTGLDLSHESISGGIDDSSSLFRLQYLQNLNLAYNNFSSVIPYGFHKLTKLRYLNLSNAGFMGQIPIEISQLIRLVTLDISSLSDMKGPVLKLESPNLKLLVQNLNELAELYLDNVIISVQGTEWGHALSSQLPKLRVLSMSSCNLSGPIDASLAKLQSLSVIHLDVNNLSATVPEFFANFTNLTTLNLSSCGLVGIFPQIIFQRPTLQVLDVSNNKDLRGSFSEFPHETSLQNLIVSNTNFSGVLPDSVSNLRQISRLQLSGCQFNGCLPNSMSKLAELVYVDLSNNSFTGPIPTFNMSKSLSHIDLSHNQYNGEIPLHLFSLPSLQTIQLSNNQLDGQLLEFSDVFSSVLDTLDLSSNNLEGPIPMSIFQVRSITILQLSSNKFNGTIHLNLIGRLENLTTLNLSHNNLSINTTVSYAQRSSFPRIRILKLASCMLREFPGFLKNQTNLIYLDLSNNQIQGMIPNWIWELGFVHLNLSHNMLIDLEGPLQSLHENLVMLDLHSNQLQGPIPILGPYVSYFDYSNNNFSSVIPPDIGSNLLYMMFFSSNNFNGTIPQCLMGISETLGVLNLQGNNLGGSISGKFPKTCSLKTLNLNGNQLQGKIPKSLPNCMALEVLDLGKNQIIGSFPCLLEKVPTLRVLVLRSNKFDGPIRCPSSNGTWPMLQIVDLASNNFSGKLPGTLLESWKAMMVDEDRAKSAVLNHLRYEIFREWNYQDSVTVISKGLQLELVKILTVFTSIDFSSNHFEGPVPEELGTFKALYVLNLSHNAFSGKLLSSFGNLQHLESLDLSSNSLSGTIPTQLASLNFLSFLNLSFNHLVGRIPTKHTASIILRNFLSRK</sequence>
<keyword evidence="11" id="KW-0325">Glycoprotein</keyword>
<dbReference type="FunFam" id="3.80.10.10:FF:000213">
    <property type="entry name" value="Tyrosine-sulfated glycopeptide receptor 1"/>
    <property type="match status" value="2"/>
</dbReference>
<protein>
    <submittedName>
        <fullName evidence="13">Leucine-rich-repeat receptor-like protein</fullName>
    </submittedName>
</protein>
<dbReference type="InterPro" id="IPR032675">
    <property type="entry name" value="LRR_dom_sf"/>
</dbReference>
<keyword evidence="7" id="KW-0677">Repeat</keyword>
<dbReference type="InterPro" id="IPR001611">
    <property type="entry name" value="Leu-rich_rpt"/>
</dbReference>
<dbReference type="InterPro" id="IPR013210">
    <property type="entry name" value="LRR_N_plant-typ"/>
</dbReference>
<evidence type="ECO:0000313" key="14">
    <source>
        <dbReference type="Proteomes" id="UP001163823"/>
    </source>
</evidence>
<keyword evidence="3" id="KW-1003">Cell membrane</keyword>
<dbReference type="InterPro" id="IPR046956">
    <property type="entry name" value="RLP23-like"/>
</dbReference>
<dbReference type="GO" id="GO:0005886">
    <property type="term" value="C:plasma membrane"/>
    <property type="evidence" value="ECO:0007669"/>
    <property type="project" value="UniProtKB-SubCell"/>
</dbReference>
<dbReference type="PANTHER" id="PTHR48061:SF2">
    <property type="entry name" value="RECEPTOR LIKE PROTEIN 30-LIKE"/>
    <property type="match status" value="1"/>
</dbReference>
<proteinExistence type="inferred from homology"/>
<dbReference type="KEGG" id="qsa:O6P43_016572"/>
<accession>A0AAD7PNK4</accession>
<dbReference type="InterPro" id="IPR003591">
    <property type="entry name" value="Leu-rich_rpt_typical-subtyp"/>
</dbReference>
<evidence type="ECO:0000256" key="9">
    <source>
        <dbReference type="ARBA" id="ARBA00023136"/>
    </source>
</evidence>
<evidence type="ECO:0000259" key="12">
    <source>
        <dbReference type="Pfam" id="PF08263"/>
    </source>
</evidence>
<dbReference type="Pfam" id="PF00560">
    <property type="entry name" value="LRR_1"/>
    <property type="match status" value="8"/>
</dbReference>
<gene>
    <name evidence="13" type="ORF">O6P43_016572</name>
</gene>
<evidence type="ECO:0000256" key="2">
    <source>
        <dbReference type="ARBA" id="ARBA00009592"/>
    </source>
</evidence>
<evidence type="ECO:0000256" key="6">
    <source>
        <dbReference type="ARBA" id="ARBA00022729"/>
    </source>
</evidence>
<feature type="domain" description="Leucine-rich repeat-containing N-terminal plant-type" evidence="12">
    <location>
        <begin position="635"/>
        <end position="675"/>
    </location>
</feature>
<evidence type="ECO:0000256" key="11">
    <source>
        <dbReference type="ARBA" id="ARBA00023180"/>
    </source>
</evidence>
<evidence type="ECO:0000256" key="5">
    <source>
        <dbReference type="ARBA" id="ARBA00022692"/>
    </source>
</evidence>
<evidence type="ECO:0000256" key="3">
    <source>
        <dbReference type="ARBA" id="ARBA00022475"/>
    </source>
</evidence>
<evidence type="ECO:0000256" key="4">
    <source>
        <dbReference type="ARBA" id="ARBA00022614"/>
    </source>
</evidence>
<dbReference type="PRINTS" id="PR00019">
    <property type="entry name" value="LEURICHRPT"/>
</dbReference>
<dbReference type="SUPFAM" id="SSF52058">
    <property type="entry name" value="L domain-like"/>
    <property type="match status" value="2"/>
</dbReference>
<evidence type="ECO:0000256" key="1">
    <source>
        <dbReference type="ARBA" id="ARBA00004251"/>
    </source>
</evidence>
<dbReference type="SMART" id="SM00369">
    <property type="entry name" value="LRR_TYP"/>
    <property type="match status" value="9"/>
</dbReference>
<keyword evidence="8" id="KW-1133">Transmembrane helix</keyword>
<organism evidence="13 14">
    <name type="scientific">Quillaja saponaria</name>
    <name type="common">Soap bark tree</name>
    <dbReference type="NCBI Taxonomy" id="32244"/>
    <lineage>
        <taxon>Eukaryota</taxon>
        <taxon>Viridiplantae</taxon>
        <taxon>Streptophyta</taxon>
        <taxon>Embryophyta</taxon>
        <taxon>Tracheophyta</taxon>
        <taxon>Spermatophyta</taxon>
        <taxon>Magnoliopsida</taxon>
        <taxon>eudicotyledons</taxon>
        <taxon>Gunneridae</taxon>
        <taxon>Pentapetalae</taxon>
        <taxon>rosids</taxon>
        <taxon>fabids</taxon>
        <taxon>Fabales</taxon>
        <taxon>Quillajaceae</taxon>
        <taxon>Quillaja</taxon>
    </lineage>
</organism>
<comment type="similarity">
    <text evidence="2">Belongs to the RLP family.</text>
</comment>
<dbReference type="PANTHER" id="PTHR48061">
    <property type="entry name" value="LEUCINE-RICH REPEAT RECEPTOR PROTEIN KINASE EMS1-LIKE-RELATED"/>
    <property type="match status" value="1"/>
</dbReference>
<reference evidence="13" key="1">
    <citation type="journal article" date="2023" name="Science">
        <title>Elucidation of the pathway for biosynthesis of saponin adjuvants from the soapbark tree.</title>
        <authorList>
            <person name="Reed J."/>
            <person name="Orme A."/>
            <person name="El-Demerdash A."/>
            <person name="Owen C."/>
            <person name="Martin L.B.B."/>
            <person name="Misra R.C."/>
            <person name="Kikuchi S."/>
            <person name="Rejzek M."/>
            <person name="Martin A.C."/>
            <person name="Harkess A."/>
            <person name="Leebens-Mack J."/>
            <person name="Louveau T."/>
            <person name="Stephenson M.J."/>
            <person name="Osbourn A."/>
        </authorList>
    </citation>
    <scope>NUCLEOTIDE SEQUENCE</scope>
    <source>
        <strain evidence="13">S10</strain>
    </source>
</reference>
<keyword evidence="9" id="KW-0472">Membrane</keyword>
<dbReference type="Pfam" id="PF08263">
    <property type="entry name" value="LRRNT_2"/>
    <property type="match status" value="1"/>
</dbReference>
<evidence type="ECO:0000256" key="10">
    <source>
        <dbReference type="ARBA" id="ARBA00023170"/>
    </source>
</evidence>
<dbReference type="Proteomes" id="UP001163823">
    <property type="component" value="Chromosome 7"/>
</dbReference>
<comment type="caution">
    <text evidence="13">The sequence shown here is derived from an EMBL/GenBank/DDBJ whole genome shotgun (WGS) entry which is preliminary data.</text>
</comment>
<keyword evidence="6" id="KW-0732">Signal</keyword>
<dbReference type="Gene3D" id="3.80.10.10">
    <property type="entry name" value="Ribonuclease Inhibitor"/>
    <property type="match status" value="8"/>
</dbReference>
<name>A0AAD7PNK4_QUISA</name>